<reference evidence="2" key="1">
    <citation type="submission" date="2020-11" db="EMBL/GenBank/DDBJ databases">
        <authorList>
            <consortium name="DOE Joint Genome Institute"/>
            <person name="Ahrendt S."/>
            <person name="Riley R."/>
            <person name="Andreopoulos W."/>
            <person name="LaButti K."/>
            <person name="Pangilinan J."/>
            <person name="Ruiz-duenas F.J."/>
            <person name="Barrasa J.M."/>
            <person name="Sanchez-Garcia M."/>
            <person name="Camarero S."/>
            <person name="Miyauchi S."/>
            <person name="Serrano A."/>
            <person name="Linde D."/>
            <person name="Babiker R."/>
            <person name="Drula E."/>
            <person name="Ayuso-Fernandez I."/>
            <person name="Pacheco R."/>
            <person name="Padilla G."/>
            <person name="Ferreira P."/>
            <person name="Barriuso J."/>
            <person name="Kellner H."/>
            <person name="Castanera R."/>
            <person name="Alfaro M."/>
            <person name="Ramirez L."/>
            <person name="Pisabarro A.G."/>
            <person name="Kuo A."/>
            <person name="Tritt A."/>
            <person name="Lipzen A."/>
            <person name="He G."/>
            <person name="Yan M."/>
            <person name="Ng V."/>
            <person name="Cullen D."/>
            <person name="Martin F."/>
            <person name="Rosso M.-N."/>
            <person name="Henrissat B."/>
            <person name="Hibbett D."/>
            <person name="Martinez A.T."/>
            <person name="Grigoriev I.V."/>
        </authorList>
    </citation>
    <scope>NUCLEOTIDE SEQUENCE</scope>
    <source>
        <strain evidence="2">AH 44721</strain>
    </source>
</reference>
<dbReference type="AlphaFoldDB" id="A0A9P5THC5"/>
<dbReference type="OrthoDB" id="2970010at2759"/>
<feature type="signal peptide" evidence="1">
    <location>
        <begin position="1"/>
        <end position="20"/>
    </location>
</feature>
<evidence type="ECO:0000313" key="2">
    <source>
        <dbReference type="EMBL" id="KAF8875093.1"/>
    </source>
</evidence>
<protein>
    <submittedName>
        <fullName evidence="2">Uncharacterized protein</fullName>
    </submittedName>
</protein>
<keyword evidence="1" id="KW-0732">Signal</keyword>
<sequence length="140" mass="14548">MQVINLSALAISFFVNQVMGVALPGGGARNLVARQSRPVAFNVAPAGQACGTGTTIFCSPSPGSPCTGNFEPAQASIVVTEAAGNCQVELFPEENQQGGVTESLDTDTTGTCVFTNVATWSSYKLSAIKWTMKRRGGLKS</sequence>
<evidence type="ECO:0000313" key="3">
    <source>
        <dbReference type="Proteomes" id="UP000724874"/>
    </source>
</evidence>
<comment type="caution">
    <text evidence="2">The sequence shown here is derived from an EMBL/GenBank/DDBJ whole genome shotgun (WGS) entry which is preliminary data.</text>
</comment>
<evidence type="ECO:0000256" key="1">
    <source>
        <dbReference type="SAM" id="SignalP"/>
    </source>
</evidence>
<accession>A0A9P5THC5</accession>
<gene>
    <name evidence="2" type="ORF">CPB84DRAFT_1752784</name>
</gene>
<name>A0A9P5THC5_GYMJU</name>
<dbReference type="Proteomes" id="UP000724874">
    <property type="component" value="Unassembled WGS sequence"/>
</dbReference>
<dbReference type="EMBL" id="JADNYJ010000202">
    <property type="protein sequence ID" value="KAF8875093.1"/>
    <property type="molecule type" value="Genomic_DNA"/>
</dbReference>
<proteinExistence type="predicted"/>
<organism evidence="2 3">
    <name type="scientific">Gymnopilus junonius</name>
    <name type="common">Spectacular rustgill mushroom</name>
    <name type="synonym">Gymnopilus spectabilis subsp. junonius</name>
    <dbReference type="NCBI Taxonomy" id="109634"/>
    <lineage>
        <taxon>Eukaryota</taxon>
        <taxon>Fungi</taxon>
        <taxon>Dikarya</taxon>
        <taxon>Basidiomycota</taxon>
        <taxon>Agaricomycotina</taxon>
        <taxon>Agaricomycetes</taxon>
        <taxon>Agaricomycetidae</taxon>
        <taxon>Agaricales</taxon>
        <taxon>Agaricineae</taxon>
        <taxon>Hymenogastraceae</taxon>
        <taxon>Gymnopilus</taxon>
    </lineage>
</organism>
<keyword evidence="3" id="KW-1185">Reference proteome</keyword>
<feature type="chain" id="PRO_5040121881" evidence="1">
    <location>
        <begin position="21"/>
        <end position="140"/>
    </location>
</feature>